<dbReference type="SUPFAM" id="SSF53474">
    <property type="entry name" value="alpha/beta-Hydrolases"/>
    <property type="match status" value="1"/>
</dbReference>
<reference evidence="4 5" key="1">
    <citation type="submission" date="2018-05" db="EMBL/GenBank/DDBJ databases">
        <title>Mucilaginibacter hurinus sp. nov., isolated from briquette warehouse soil.</title>
        <authorList>
            <person name="Choi L."/>
        </authorList>
    </citation>
    <scope>NUCLEOTIDE SEQUENCE [LARGE SCALE GENOMIC DNA]</scope>
    <source>
        <strain evidence="4 5">ZR32</strain>
    </source>
</reference>
<accession>A0A367GM28</accession>
<name>A0A367GM28_9SPHI</name>
<evidence type="ECO:0000313" key="5">
    <source>
        <dbReference type="Proteomes" id="UP000253209"/>
    </source>
</evidence>
<proteinExistence type="inferred from homology"/>
<dbReference type="Proteomes" id="UP000253209">
    <property type="component" value="Unassembled WGS sequence"/>
</dbReference>
<gene>
    <name evidence="4" type="ORF">DJ568_16010</name>
</gene>
<comment type="caution">
    <text evidence="4">The sequence shown here is derived from an EMBL/GenBank/DDBJ whole genome shotgun (WGS) entry which is preliminary data.</text>
</comment>
<evidence type="ECO:0000313" key="4">
    <source>
        <dbReference type="EMBL" id="RCH53743.1"/>
    </source>
</evidence>
<dbReference type="InterPro" id="IPR050565">
    <property type="entry name" value="LYPA1-2/EST-like"/>
</dbReference>
<feature type="domain" description="Phospholipase/carboxylesterase/thioesterase" evidence="3">
    <location>
        <begin position="20"/>
        <end position="199"/>
    </location>
</feature>
<dbReference type="AlphaFoldDB" id="A0A367GM28"/>
<dbReference type="InterPro" id="IPR003140">
    <property type="entry name" value="PLipase/COase/thioEstase"/>
</dbReference>
<dbReference type="OrthoDB" id="9801763at2"/>
<keyword evidence="2" id="KW-0378">Hydrolase</keyword>
<evidence type="ECO:0000256" key="2">
    <source>
        <dbReference type="ARBA" id="ARBA00022801"/>
    </source>
</evidence>
<dbReference type="Gene3D" id="3.40.50.1820">
    <property type="entry name" value="alpha/beta hydrolase"/>
    <property type="match status" value="1"/>
</dbReference>
<sequence length="211" mass="22729">MYRHNTDYLTTGAPAPVASGALVMLHGRGGTAANISTLADDLNVSDFAVYAPQAANKSWYPYSFMAPEDQNQPALDSTMDIIGNLVQQIEKDGILPGNIFFLGFSQGACAALEYVGRNAKRYGGVVAFTGGLIGEALISTRYTGDFEGTPILITTGDPDPHVPLGRVQDSAKILRQLNGEVTLQVYKGRPHTISLPEIELANRLIFAERTR</sequence>
<protein>
    <submittedName>
        <fullName evidence="4">Phospholipase</fullName>
    </submittedName>
</protein>
<dbReference type="GO" id="GO:0005737">
    <property type="term" value="C:cytoplasm"/>
    <property type="evidence" value="ECO:0007669"/>
    <property type="project" value="TreeGrafter"/>
</dbReference>
<organism evidence="4 5">
    <name type="scientific">Mucilaginibacter hurinus</name>
    <dbReference type="NCBI Taxonomy" id="2201324"/>
    <lineage>
        <taxon>Bacteria</taxon>
        <taxon>Pseudomonadati</taxon>
        <taxon>Bacteroidota</taxon>
        <taxon>Sphingobacteriia</taxon>
        <taxon>Sphingobacteriales</taxon>
        <taxon>Sphingobacteriaceae</taxon>
        <taxon>Mucilaginibacter</taxon>
    </lineage>
</organism>
<dbReference type="PANTHER" id="PTHR10655:SF17">
    <property type="entry name" value="LYSOPHOSPHOLIPASE-LIKE PROTEIN 1"/>
    <property type="match status" value="1"/>
</dbReference>
<comment type="similarity">
    <text evidence="1">Belongs to the AB hydrolase superfamily. AB hydrolase 2 family.</text>
</comment>
<keyword evidence="5" id="KW-1185">Reference proteome</keyword>
<evidence type="ECO:0000256" key="1">
    <source>
        <dbReference type="ARBA" id="ARBA00006499"/>
    </source>
</evidence>
<dbReference type="EMBL" id="QGDC01000010">
    <property type="protein sequence ID" value="RCH53743.1"/>
    <property type="molecule type" value="Genomic_DNA"/>
</dbReference>
<dbReference type="Pfam" id="PF02230">
    <property type="entry name" value="Abhydrolase_2"/>
    <property type="match status" value="1"/>
</dbReference>
<evidence type="ECO:0000259" key="3">
    <source>
        <dbReference type="Pfam" id="PF02230"/>
    </source>
</evidence>
<dbReference type="PANTHER" id="PTHR10655">
    <property type="entry name" value="LYSOPHOSPHOLIPASE-RELATED"/>
    <property type="match status" value="1"/>
</dbReference>
<dbReference type="GO" id="GO:0052689">
    <property type="term" value="F:carboxylic ester hydrolase activity"/>
    <property type="evidence" value="ECO:0007669"/>
    <property type="project" value="TreeGrafter"/>
</dbReference>
<dbReference type="GO" id="GO:0008474">
    <property type="term" value="F:palmitoyl-(protein) hydrolase activity"/>
    <property type="evidence" value="ECO:0007669"/>
    <property type="project" value="TreeGrafter"/>
</dbReference>
<dbReference type="InterPro" id="IPR029058">
    <property type="entry name" value="AB_hydrolase_fold"/>
</dbReference>
<dbReference type="RefSeq" id="WP_114006313.1">
    <property type="nucleotide sequence ID" value="NZ_QGDC01000010.1"/>
</dbReference>